<dbReference type="InParanoid" id="A0A3Q3MKX3"/>
<keyword evidence="25" id="KW-1185">Reference proteome</keyword>
<dbReference type="SMART" id="SM00209">
    <property type="entry name" value="TSP1"/>
    <property type="match status" value="2"/>
</dbReference>
<dbReference type="PROSITE" id="PS01209">
    <property type="entry name" value="LDLRA_1"/>
    <property type="match status" value="1"/>
</dbReference>
<evidence type="ECO:0000256" key="15">
    <source>
        <dbReference type="ARBA" id="ARBA00023058"/>
    </source>
</evidence>
<dbReference type="PROSITE" id="PS01186">
    <property type="entry name" value="EGF_2"/>
    <property type="match status" value="1"/>
</dbReference>
<dbReference type="PROSITE" id="PS00022">
    <property type="entry name" value="EGF_1"/>
    <property type="match status" value="1"/>
</dbReference>
<keyword evidence="13" id="KW-0391">Immunity</keyword>
<dbReference type="InterPro" id="IPR000742">
    <property type="entry name" value="EGF"/>
</dbReference>
<keyword evidence="9" id="KW-0812">Transmembrane</keyword>
<evidence type="ECO:0000259" key="23">
    <source>
        <dbReference type="PROSITE" id="PS51412"/>
    </source>
</evidence>
<dbReference type="Gene3D" id="4.10.400.10">
    <property type="entry name" value="Low-density Lipoprotein Receptor"/>
    <property type="match status" value="1"/>
</dbReference>
<dbReference type="InterPro" id="IPR020863">
    <property type="entry name" value="MACPF_CS"/>
</dbReference>
<dbReference type="PRINTS" id="PR01705">
    <property type="entry name" value="TSP1REPEAT"/>
</dbReference>
<dbReference type="GO" id="GO:0006957">
    <property type="term" value="P:complement activation, alternative pathway"/>
    <property type="evidence" value="ECO:0007669"/>
    <property type="project" value="UniProtKB-KW"/>
</dbReference>
<dbReference type="InterPro" id="IPR036055">
    <property type="entry name" value="LDL_receptor-like_sf"/>
</dbReference>
<dbReference type="Pfam" id="PF21195">
    <property type="entry name" value="EGF_C8A_B_C6"/>
    <property type="match status" value="1"/>
</dbReference>
<dbReference type="CDD" id="cd00054">
    <property type="entry name" value="EGF_CA"/>
    <property type="match status" value="1"/>
</dbReference>
<dbReference type="InterPro" id="IPR036383">
    <property type="entry name" value="TSP1_rpt_sf"/>
</dbReference>
<evidence type="ECO:0000256" key="16">
    <source>
        <dbReference type="ARBA" id="ARBA00023136"/>
    </source>
</evidence>
<evidence type="ECO:0000256" key="2">
    <source>
        <dbReference type="ARBA" id="ARBA00004613"/>
    </source>
</evidence>
<feature type="disulfide bond" evidence="21">
    <location>
        <begin position="132"/>
        <end position="147"/>
    </location>
</feature>
<dbReference type="SMART" id="SM00457">
    <property type="entry name" value="MACPF"/>
    <property type="match status" value="1"/>
</dbReference>
<dbReference type="Pfam" id="PF01823">
    <property type="entry name" value="MACPF"/>
    <property type="match status" value="1"/>
</dbReference>
<dbReference type="PROSITE" id="PS51412">
    <property type="entry name" value="MACPF_2"/>
    <property type="match status" value="1"/>
</dbReference>
<dbReference type="Proteomes" id="UP000261640">
    <property type="component" value="Unplaced"/>
</dbReference>
<dbReference type="PANTHER" id="PTHR45742:SF1">
    <property type="entry name" value="COMPLEMENT COMPONENT C8 ALPHA CHAIN"/>
    <property type="match status" value="1"/>
</dbReference>
<keyword evidence="10 22" id="KW-0732">Signal</keyword>
<evidence type="ECO:0000256" key="20">
    <source>
        <dbReference type="ARBA" id="ARBA00023298"/>
    </source>
</evidence>
<dbReference type="GO" id="GO:0006958">
    <property type="term" value="P:complement activation, classical pathway"/>
    <property type="evidence" value="ECO:0007669"/>
    <property type="project" value="UniProtKB-KW"/>
</dbReference>
<feature type="chain" id="PRO_5030081526" evidence="22">
    <location>
        <begin position="27"/>
        <end position="599"/>
    </location>
</feature>
<comment type="subcellular location">
    <subcellularLocation>
        <location evidence="2">Secreted</location>
    </subcellularLocation>
    <subcellularLocation>
        <location evidence="1">Target cell membrane</location>
        <topology evidence="1">Multi-pass membrane protein</topology>
    </subcellularLocation>
</comment>
<keyword evidence="18" id="KW-0179">Complement alternate pathway</keyword>
<reference evidence="24" key="2">
    <citation type="submission" date="2025-09" db="UniProtKB">
        <authorList>
            <consortium name="Ensembl"/>
        </authorList>
    </citation>
    <scope>IDENTIFICATION</scope>
</reference>
<evidence type="ECO:0000256" key="21">
    <source>
        <dbReference type="PROSITE-ProRule" id="PRU00124"/>
    </source>
</evidence>
<comment type="caution">
    <text evidence="21">Lacks conserved residue(s) required for the propagation of feature annotation.</text>
</comment>
<dbReference type="InterPro" id="IPR002172">
    <property type="entry name" value="LDrepeatLR_classA_rpt"/>
</dbReference>
<sequence length="599" mass="67046">MGIFFHLMLGLCSLHALIGFSPIVNGSRRPWESADNSGAEPRKVRSVSRPVPVDCKLGRWSSWTPCNSCTDKKSRFRYMEKPSQFGGTECIETLWESLACPTATTKCLVPDYCGEGFTCKETGRCISQSIRCNGESDCDDFSDEEGCENVNQREDKCSTLLPIPGAERGTQGYNALTGEFVDRVLDPTYFGGQCEYVYNGEWRKFIYDSFCENLHYNEDDKNYRKPYNYHAYRFVAQATSEGSQEYYDDIVSLLSARKTMSSNQAGVSVSVYYVGVELSGSDESEFLQNLTKYKNENLGFVRLWSKVQTAHFKMRTNKLMLHEDFYISLMELPEQYDFGTYSRFFNTFGTHYVTEGVMGGTLEYVAVINKTSMAESKIEGEQAGWCIGGAIGLTSPLDNYVTVGLKVGLQHCTKTGSFSQKQDSSSVFIEDIVTLVKGGITYSSAGVLGIRNPDTYRKWGATLRYNPTIIEYETMPIYELVRLSTAADHVGARLANLKRGWDEYLQQFNSCRCRPCRNNGIPILTGTSCRCVCKSGYRGEACEQTLRRGESFTDGSWSCWGPWPSCTSGRKTRTRTCDNPSPNAGGANCLGSSSQTERC</sequence>
<evidence type="ECO:0000256" key="8">
    <source>
        <dbReference type="ARBA" id="ARBA00022588"/>
    </source>
</evidence>
<evidence type="ECO:0000256" key="10">
    <source>
        <dbReference type="ARBA" id="ARBA00022729"/>
    </source>
</evidence>
<dbReference type="SUPFAM" id="SSF82895">
    <property type="entry name" value="TSP-1 type 1 repeat"/>
    <property type="match status" value="2"/>
</dbReference>
<keyword evidence="20" id="KW-1053">Target membrane</keyword>
<dbReference type="InterPro" id="IPR000884">
    <property type="entry name" value="TSP1_rpt"/>
</dbReference>
<keyword evidence="19" id="KW-0325">Glycoprotein</keyword>
<dbReference type="FunCoup" id="A0A3Q3MKX3">
    <property type="interactions" value="905"/>
</dbReference>
<evidence type="ECO:0000256" key="7">
    <source>
        <dbReference type="ARBA" id="ARBA00022537"/>
    </source>
</evidence>
<evidence type="ECO:0000256" key="11">
    <source>
        <dbReference type="ARBA" id="ARBA00022737"/>
    </source>
</evidence>
<dbReference type="InterPro" id="IPR048831">
    <property type="entry name" value="C8A_B_C6_EGF-like"/>
</dbReference>
<dbReference type="InterPro" id="IPR023415">
    <property type="entry name" value="LDLR_class-A_CS"/>
</dbReference>
<dbReference type="SMART" id="SM00192">
    <property type="entry name" value="LDLa"/>
    <property type="match status" value="1"/>
</dbReference>
<dbReference type="Gene3D" id="2.20.100.10">
    <property type="entry name" value="Thrombospondin type-1 (TSP1) repeat"/>
    <property type="match status" value="1"/>
</dbReference>
<dbReference type="PROSITE" id="PS00279">
    <property type="entry name" value="MACPF_1"/>
    <property type="match status" value="1"/>
</dbReference>
<evidence type="ECO:0000256" key="13">
    <source>
        <dbReference type="ARBA" id="ARBA00022859"/>
    </source>
</evidence>
<dbReference type="InterPro" id="IPR020864">
    <property type="entry name" value="MACPF"/>
</dbReference>
<keyword evidence="15" id="KW-0473">Membrane attack complex</keyword>
<feature type="disulfide bond" evidence="21">
    <location>
        <begin position="113"/>
        <end position="125"/>
    </location>
</feature>
<proteinExistence type="inferred from homology"/>
<dbReference type="SUPFAM" id="SSF57196">
    <property type="entry name" value="EGF/Laminin"/>
    <property type="match status" value="1"/>
</dbReference>
<dbReference type="GO" id="GO:0044218">
    <property type="term" value="C:other organism cell membrane"/>
    <property type="evidence" value="ECO:0007669"/>
    <property type="project" value="UniProtKB-KW"/>
</dbReference>
<dbReference type="PANTHER" id="PTHR45742">
    <property type="entry name" value="COMPLEMENT COMPONENT C6"/>
    <property type="match status" value="1"/>
</dbReference>
<keyword evidence="16" id="KW-0472">Membrane</keyword>
<accession>A0A3Q3MKX3</accession>
<evidence type="ECO:0000256" key="1">
    <source>
        <dbReference type="ARBA" id="ARBA00004276"/>
    </source>
</evidence>
<evidence type="ECO:0000313" key="25">
    <source>
        <dbReference type="Proteomes" id="UP000261640"/>
    </source>
</evidence>
<dbReference type="PROSITE" id="PS50068">
    <property type="entry name" value="LDLRA_2"/>
    <property type="match status" value="1"/>
</dbReference>
<feature type="domain" description="MACPF" evidence="23">
    <location>
        <begin position="153"/>
        <end position="512"/>
    </location>
</feature>
<evidence type="ECO:0000313" key="24">
    <source>
        <dbReference type="Ensembl" id="ENSMAMP00000028243.2"/>
    </source>
</evidence>
<comment type="similarity">
    <text evidence="3">Belongs to the complement C6/C7/C8/C9 family.</text>
</comment>
<dbReference type="SUPFAM" id="SSF57424">
    <property type="entry name" value="LDL receptor-like module"/>
    <property type="match status" value="1"/>
</dbReference>
<dbReference type="GO" id="GO:0005576">
    <property type="term" value="C:extracellular region"/>
    <property type="evidence" value="ECO:0007669"/>
    <property type="project" value="UniProtKB-SubCell"/>
</dbReference>
<evidence type="ECO:0000256" key="19">
    <source>
        <dbReference type="ARBA" id="ARBA00023180"/>
    </source>
</evidence>
<evidence type="ECO:0000256" key="9">
    <source>
        <dbReference type="ARBA" id="ARBA00022692"/>
    </source>
</evidence>
<evidence type="ECO:0000256" key="22">
    <source>
        <dbReference type="SAM" id="SignalP"/>
    </source>
</evidence>
<dbReference type="Pfam" id="PF00057">
    <property type="entry name" value="Ldl_recept_a"/>
    <property type="match status" value="1"/>
</dbReference>
<keyword evidence="7" id="KW-1052">Target cell membrane</keyword>
<evidence type="ECO:0000256" key="5">
    <source>
        <dbReference type="ARBA" id="ARBA00022525"/>
    </source>
</evidence>
<evidence type="ECO:0000256" key="3">
    <source>
        <dbReference type="ARBA" id="ARBA00009214"/>
    </source>
</evidence>
<organism evidence="24 25">
    <name type="scientific">Mastacembelus armatus</name>
    <name type="common">zig-zag eel</name>
    <dbReference type="NCBI Taxonomy" id="205130"/>
    <lineage>
        <taxon>Eukaryota</taxon>
        <taxon>Metazoa</taxon>
        <taxon>Chordata</taxon>
        <taxon>Craniata</taxon>
        <taxon>Vertebrata</taxon>
        <taxon>Euteleostomi</taxon>
        <taxon>Actinopterygii</taxon>
        <taxon>Neopterygii</taxon>
        <taxon>Teleostei</taxon>
        <taxon>Neoteleostei</taxon>
        <taxon>Acanthomorphata</taxon>
        <taxon>Anabantaria</taxon>
        <taxon>Synbranchiformes</taxon>
        <taxon>Mastacembelidae</taxon>
        <taxon>Mastacembelus</taxon>
    </lineage>
</organism>
<keyword evidence="5" id="KW-0964">Secreted</keyword>
<reference evidence="24" key="1">
    <citation type="submission" date="2025-08" db="UniProtKB">
        <authorList>
            <consortium name="Ensembl"/>
        </authorList>
    </citation>
    <scope>IDENTIFICATION</scope>
</reference>
<protein>
    <submittedName>
        <fullName evidence="24">Complement C8 alpha chain</fullName>
    </submittedName>
</protein>
<keyword evidence="4" id="KW-1134">Transmembrane beta strand</keyword>
<evidence type="ECO:0000256" key="6">
    <source>
        <dbReference type="ARBA" id="ARBA00022536"/>
    </source>
</evidence>
<dbReference type="STRING" id="205130.ENSMAMP00000028243"/>
<dbReference type="PRINTS" id="PR00764">
    <property type="entry name" value="COMPLEMENTC9"/>
</dbReference>
<evidence type="ECO:0000256" key="14">
    <source>
        <dbReference type="ARBA" id="ARBA00022875"/>
    </source>
</evidence>
<dbReference type="GO" id="GO:0031640">
    <property type="term" value="P:killing of cells of another organism"/>
    <property type="evidence" value="ECO:0007669"/>
    <property type="project" value="UniProtKB-KW"/>
</dbReference>
<evidence type="ECO:0000256" key="18">
    <source>
        <dbReference type="ARBA" id="ARBA00023162"/>
    </source>
</evidence>
<keyword evidence="6" id="KW-0245">EGF-like domain</keyword>
<evidence type="ECO:0000256" key="4">
    <source>
        <dbReference type="ARBA" id="ARBA00022452"/>
    </source>
</evidence>
<dbReference type="Ensembl" id="ENSMAMT00000028981.2">
    <property type="protein sequence ID" value="ENSMAMP00000028243.2"/>
    <property type="gene ID" value="ENSMAMG00000018942.2"/>
</dbReference>
<feature type="signal peptide" evidence="22">
    <location>
        <begin position="1"/>
        <end position="26"/>
    </location>
</feature>
<name>A0A3Q3MKX3_9TELE</name>
<keyword evidence="11" id="KW-0677">Repeat</keyword>
<dbReference type="GO" id="GO:0005579">
    <property type="term" value="C:membrane attack complex"/>
    <property type="evidence" value="ECO:0007669"/>
    <property type="project" value="UniProtKB-KW"/>
</dbReference>
<dbReference type="Gene3D" id="2.10.25.10">
    <property type="entry name" value="Laminin"/>
    <property type="match status" value="1"/>
</dbReference>
<dbReference type="CDD" id="cd00112">
    <property type="entry name" value="LDLa"/>
    <property type="match status" value="1"/>
</dbReference>
<keyword evidence="8" id="KW-0399">Innate immunity</keyword>
<dbReference type="AlphaFoldDB" id="A0A3Q3MKX3"/>
<dbReference type="PROSITE" id="PS50092">
    <property type="entry name" value="TSP1"/>
    <property type="match status" value="2"/>
</dbReference>
<keyword evidence="14" id="KW-0180">Complement pathway</keyword>
<dbReference type="GeneTree" id="ENSGT00940000160126"/>
<keyword evidence="12" id="KW-0204">Cytolysis</keyword>
<evidence type="ECO:0000256" key="12">
    <source>
        <dbReference type="ARBA" id="ARBA00022852"/>
    </source>
</evidence>
<evidence type="ECO:0000256" key="17">
    <source>
        <dbReference type="ARBA" id="ARBA00023157"/>
    </source>
</evidence>
<keyword evidence="17 21" id="KW-1015">Disulfide bond</keyword>
<dbReference type="InterPro" id="IPR001862">
    <property type="entry name" value="MAC_perforin"/>
</dbReference>